<dbReference type="Proteomes" id="UP000286510">
    <property type="component" value="Unassembled WGS sequence"/>
</dbReference>
<reference evidence="4 5" key="1">
    <citation type="submission" date="2018-08" db="EMBL/GenBank/DDBJ databases">
        <title>Aphanomyces genome sequencing and annotation.</title>
        <authorList>
            <person name="Minardi D."/>
            <person name="Oidtmann B."/>
            <person name="Van Der Giezen M."/>
            <person name="Studholme D.J."/>
        </authorList>
    </citation>
    <scope>NUCLEOTIDE SEQUENCE [LARGE SCALE GENOMIC DNA]</scope>
    <source>
        <strain evidence="3 5">FDL457</strain>
        <strain evidence="2 4">Kv</strain>
    </source>
</reference>
<proteinExistence type="predicted"/>
<feature type="repeat" description="ANK" evidence="1">
    <location>
        <begin position="139"/>
        <end position="171"/>
    </location>
</feature>
<dbReference type="Pfam" id="PF12796">
    <property type="entry name" value="Ank_2"/>
    <property type="match status" value="1"/>
</dbReference>
<dbReference type="AlphaFoldDB" id="A0A397BM82"/>
<evidence type="ECO:0000256" key="1">
    <source>
        <dbReference type="PROSITE-ProRule" id="PRU00023"/>
    </source>
</evidence>
<comment type="caution">
    <text evidence="2">The sequence shown here is derived from an EMBL/GenBank/DDBJ whole genome shotgun (WGS) entry which is preliminary data.</text>
</comment>
<evidence type="ECO:0000313" key="4">
    <source>
        <dbReference type="Proteomes" id="UP000265427"/>
    </source>
</evidence>
<dbReference type="EMBL" id="QUSZ01002910">
    <property type="protein sequence ID" value="RHY20437.1"/>
    <property type="molecule type" value="Genomic_DNA"/>
</dbReference>
<dbReference type="SMART" id="SM00248">
    <property type="entry name" value="ANK"/>
    <property type="match status" value="2"/>
</dbReference>
<dbReference type="EMBL" id="QUTF01013732">
    <property type="protein sequence ID" value="RHZ16324.1"/>
    <property type="molecule type" value="Genomic_DNA"/>
</dbReference>
<organism evidence="2 4">
    <name type="scientific">Aphanomyces astaci</name>
    <name type="common">Crayfish plague agent</name>
    <dbReference type="NCBI Taxonomy" id="112090"/>
    <lineage>
        <taxon>Eukaryota</taxon>
        <taxon>Sar</taxon>
        <taxon>Stramenopiles</taxon>
        <taxon>Oomycota</taxon>
        <taxon>Saprolegniomycetes</taxon>
        <taxon>Saprolegniales</taxon>
        <taxon>Verrucalvaceae</taxon>
        <taxon>Aphanomyces</taxon>
    </lineage>
</organism>
<dbReference type="PANTHER" id="PTHR22677">
    <property type="entry name" value="ANKYRIN REPEAT DOMAIN-CONTAINING PROTEIN 60"/>
    <property type="match status" value="1"/>
</dbReference>
<keyword evidence="1" id="KW-0040">ANK repeat</keyword>
<evidence type="ECO:0000313" key="3">
    <source>
        <dbReference type="EMBL" id="RHZ16324.1"/>
    </source>
</evidence>
<dbReference type="InterPro" id="IPR002110">
    <property type="entry name" value="Ankyrin_rpt"/>
</dbReference>
<evidence type="ECO:0000313" key="5">
    <source>
        <dbReference type="Proteomes" id="UP000286510"/>
    </source>
</evidence>
<dbReference type="InterPro" id="IPR039323">
    <property type="entry name" value="ANKRD_45/46/60"/>
</dbReference>
<dbReference type="PANTHER" id="PTHR22677:SF4">
    <property type="entry name" value="USHER SYNDROME TYPE-1G PROTEIN-LIKE PROTEIN"/>
    <property type="match status" value="1"/>
</dbReference>
<dbReference type="Gene3D" id="1.25.40.20">
    <property type="entry name" value="Ankyrin repeat-containing domain"/>
    <property type="match status" value="1"/>
</dbReference>
<sequence length="314" mass="34044">MQDREFQKTLWLLFHYETGTPSTMDAVAAAIVRGDDPAVRMMEAKLPAVSSLEMEAVVTSACLSGDFAVFDRLVVANWSAIAARLLVDSARQDLRHHFVNFSVQGANVDIIRTMCRLTKLHIADVVDRMPSLSTSSSHRIVTPLLVASVGGHIEVVQYLLEQGADVNAGRTRDGNSPLGMATIHGHTMVVDALLAAGANFGHTNTKGESIRQLAAAYGQVDVLQSLPPTTHTGDVMPPPARVHAVDEASMRVQIQSIRRSSSHTDYSLAARGGDVDLTPLQRRIALVKERMEVCVHNSTSSNNDTTNYPRVSVL</sequence>
<accession>A0A397BM82</accession>
<gene>
    <name evidence="3" type="ORF">DYB26_010475</name>
    <name evidence="2" type="ORF">DYB36_010965</name>
</gene>
<dbReference type="Proteomes" id="UP000265427">
    <property type="component" value="Unassembled WGS sequence"/>
</dbReference>
<dbReference type="PROSITE" id="PS50088">
    <property type="entry name" value="ANK_REPEAT"/>
    <property type="match status" value="2"/>
</dbReference>
<dbReference type="PROSITE" id="PS50297">
    <property type="entry name" value="ANK_REP_REGION"/>
    <property type="match status" value="2"/>
</dbReference>
<dbReference type="InterPro" id="IPR036770">
    <property type="entry name" value="Ankyrin_rpt-contain_sf"/>
</dbReference>
<name>A0A397BM82_APHAT</name>
<evidence type="ECO:0000313" key="2">
    <source>
        <dbReference type="EMBL" id="RHY20437.1"/>
    </source>
</evidence>
<dbReference type="SUPFAM" id="SSF48403">
    <property type="entry name" value="Ankyrin repeat"/>
    <property type="match status" value="1"/>
</dbReference>
<protein>
    <submittedName>
        <fullName evidence="2">Uncharacterized protein</fullName>
    </submittedName>
</protein>
<feature type="repeat" description="ANK" evidence="1">
    <location>
        <begin position="173"/>
        <end position="205"/>
    </location>
</feature>